<dbReference type="GO" id="GO:0006004">
    <property type="term" value="P:fucose metabolic process"/>
    <property type="evidence" value="ECO:0007669"/>
    <property type="project" value="UniProtKB-KW"/>
</dbReference>
<proteinExistence type="inferred from homology"/>
<comment type="similarity">
    <text evidence="1">Belongs to the glycosyltransferase GT106 family.</text>
</comment>
<organism evidence="8 9">
    <name type="scientific">Papaver nudicaule</name>
    <name type="common">Iceland poppy</name>
    <dbReference type="NCBI Taxonomy" id="74823"/>
    <lineage>
        <taxon>Eukaryota</taxon>
        <taxon>Viridiplantae</taxon>
        <taxon>Streptophyta</taxon>
        <taxon>Embryophyta</taxon>
        <taxon>Tracheophyta</taxon>
        <taxon>Spermatophyta</taxon>
        <taxon>Magnoliopsida</taxon>
        <taxon>Ranunculales</taxon>
        <taxon>Papaveraceae</taxon>
        <taxon>Papaveroideae</taxon>
        <taxon>Papaver</taxon>
    </lineage>
</organism>
<keyword evidence="7" id="KW-0812">Transmembrane</keyword>
<protein>
    <recommendedName>
        <fullName evidence="6">O-fucosyltransferase family protein</fullName>
    </recommendedName>
</protein>
<dbReference type="Gene3D" id="3.40.50.11340">
    <property type="match status" value="1"/>
</dbReference>
<dbReference type="GO" id="GO:0016757">
    <property type="term" value="F:glycosyltransferase activity"/>
    <property type="evidence" value="ECO:0007669"/>
    <property type="project" value="UniProtKB-KW"/>
</dbReference>
<keyword evidence="3" id="KW-0808">Transferase</keyword>
<evidence type="ECO:0000313" key="8">
    <source>
        <dbReference type="EMBL" id="MCL7023456.1"/>
    </source>
</evidence>
<keyword evidence="5" id="KW-0119">Carbohydrate metabolism</keyword>
<dbReference type="Pfam" id="PF10250">
    <property type="entry name" value="O-FucT"/>
    <property type="match status" value="1"/>
</dbReference>
<name>A0AA41RU00_PAPNU</name>
<gene>
    <name evidence="8" type="ORF">MKW94_019216</name>
</gene>
<keyword evidence="9" id="KW-1185">Reference proteome</keyword>
<feature type="transmembrane region" description="Helical" evidence="7">
    <location>
        <begin position="20"/>
        <end position="40"/>
    </location>
</feature>
<evidence type="ECO:0000256" key="1">
    <source>
        <dbReference type="ARBA" id="ARBA00007737"/>
    </source>
</evidence>
<sequence length="499" mass="56031">MNVSSLGRTKWRKKNPNIRIQPLISILILFFILFFFLFYVDIPKYIFPSTSNSFSSVSQFPSQCQIGQTLGEKYLWFAPHSGFSNQLAELKNAILIAGILNRTLIVPPILDHHAVALGSCPKFRVLEPDDLRIRVWDHIIQLIKDHRYVSMADIVDLSSLASMIRTIDFRVFTGLWCSLNKNLACIKTSELESSSLKQCGSLMSGMDGNLGKCLYAVKDDCRNSVWTYQQKNGDGVLDSMQPDDELKKKKKISYVRKRRDVLKALGPNTEAGLATVLAFGSLFTSQYKGSELYIDIHDAPLDSRIQSLIKKIEFLPFVPEIRNAGKKFALEKIKSPFICAQLRLLDGQFKNHWRATFLGLQQKLETLKNEGSHPIHIFIMTDLPEANWTGSYLEELARASDAYKLFSLQEKDELVIETAKKVAVAKHGLKSGVSPKNLRASKMKKNCASGTLPSILLYLEESVCSCASLGFVGTAGSTIAETIEIMRRNGSCMKQDKIE</sequence>
<evidence type="ECO:0000313" key="9">
    <source>
        <dbReference type="Proteomes" id="UP001177140"/>
    </source>
</evidence>
<dbReference type="AlphaFoldDB" id="A0AA41RU00"/>
<evidence type="ECO:0000256" key="5">
    <source>
        <dbReference type="ARBA" id="ARBA00023277"/>
    </source>
</evidence>
<evidence type="ECO:0000256" key="4">
    <source>
        <dbReference type="ARBA" id="ARBA00023253"/>
    </source>
</evidence>
<dbReference type="InterPro" id="IPR019378">
    <property type="entry name" value="GDP-Fuc_O-FucTrfase"/>
</dbReference>
<keyword evidence="2" id="KW-0328">Glycosyltransferase</keyword>
<reference evidence="8" key="1">
    <citation type="submission" date="2022-03" db="EMBL/GenBank/DDBJ databases">
        <title>A functionally conserved STORR gene fusion in Papaver species that diverged 16.8 million years ago.</title>
        <authorList>
            <person name="Catania T."/>
        </authorList>
    </citation>
    <scope>NUCLEOTIDE SEQUENCE</scope>
    <source>
        <strain evidence="8">S-191538</strain>
    </source>
</reference>
<dbReference type="PANTHER" id="PTHR36050">
    <property type="entry name" value="O-FUCOSYLTRANSFERASE 30"/>
    <property type="match status" value="1"/>
</dbReference>
<keyword evidence="4" id="KW-0294">Fucose metabolism</keyword>
<dbReference type="Proteomes" id="UP001177140">
    <property type="component" value="Unassembled WGS sequence"/>
</dbReference>
<evidence type="ECO:0000256" key="6">
    <source>
        <dbReference type="ARBA" id="ARBA00030350"/>
    </source>
</evidence>
<keyword evidence="7" id="KW-1133">Transmembrane helix</keyword>
<accession>A0AA41RU00</accession>
<dbReference type="EMBL" id="JAJJMA010022354">
    <property type="protein sequence ID" value="MCL7023456.1"/>
    <property type="molecule type" value="Genomic_DNA"/>
</dbReference>
<dbReference type="PANTHER" id="PTHR36050:SF1">
    <property type="entry name" value="O-FUCOSYLTRANSFERASE 30"/>
    <property type="match status" value="1"/>
</dbReference>
<keyword evidence="7" id="KW-0472">Membrane</keyword>
<comment type="caution">
    <text evidence="8">The sequence shown here is derived from an EMBL/GenBank/DDBJ whole genome shotgun (WGS) entry which is preliminary data.</text>
</comment>
<evidence type="ECO:0000256" key="2">
    <source>
        <dbReference type="ARBA" id="ARBA00022676"/>
    </source>
</evidence>
<evidence type="ECO:0000256" key="3">
    <source>
        <dbReference type="ARBA" id="ARBA00022679"/>
    </source>
</evidence>
<evidence type="ECO:0000256" key="7">
    <source>
        <dbReference type="SAM" id="Phobius"/>
    </source>
</evidence>